<keyword evidence="10 19" id="KW-0472">Membrane</keyword>
<feature type="transmembrane region" description="Helical" evidence="19">
    <location>
        <begin position="500"/>
        <end position="523"/>
    </location>
</feature>
<evidence type="ECO:0000259" key="22">
    <source>
        <dbReference type="PROSITE" id="PS50261"/>
    </source>
</evidence>
<feature type="transmembrane region" description="Helical" evidence="19">
    <location>
        <begin position="426"/>
        <end position="452"/>
    </location>
</feature>
<keyword evidence="8 19" id="KW-1133">Transmembrane helix</keyword>
<sequence length="994" mass="109975">MSSKNFHRHLTKLLYSLVILNIFCLENVLCAVCNVSRTVNECIPKTFTQCLGANIPFNYTTLEFVSDSSNLAEVEQKLKLWKGLQGAPECWLVVQPFLCSVYVPKCDNAKTQVELPSKDACQRAHEACRLVEDYQGWPDFLGCSQSYFTECSTSHTYETLTFNTTGVCNPPLVRTTNEDSWYETVPGCGIQCQDPFYTDKEHREAHIFIGVFGSLCLVCTLFTVLTFLIDWKTSSRYPALILFFINGCFFFCTIGWMAQFSGDARTDIVCKADGTTRHGEPKLGSGETASCTFVFILVYYFMMAASVWFVMLAYAWHLTFKALGTPRDDLTSKTAYFHIASWCVPLVLTIICLAVSEIDGDSVTGICFVGYREYAYRLGFVVIPLVVCLCAGLVNLLRGLRTLVKLRKDTPDFISDRATSKIRETIIRLGTFTFLAFAFVLISFSIHIYSFASEQEWEDSFKDYYFCLANATVTKTVDSSYSRTCTMAARPSIVAVEFHVLAFFGAGIAMSSWSWTKASLLSWERFLRKVFKKPSNKPVKMKKHKMIAKAFERRKDMNNGRMSISFGSTHDDPLGMKFDLNSVSSHEMSSNFANAMPKLVRRRGGMIIPTAGTLRRYSDSDIGSMASKMASRRQSLDSQLSEAQGQFHQSDQSEDMKGGKKKRRKKRRKKNKKRNRIQPVLGPISTKHTGTFSHRRGKKGRRNSDSSAISKASAHGIDFALERNSMEAVSLNSYSHNNSLEAVTLPAPPKTLSTNYAIFTASTYMNEVNQEENGKRNGRQNGNTGSQRSRAREVTLEMAEAHIYQQQQANGGLGNSNRAGRQDSFSGSRQNVRSNQGRQGSAGKTVSRIEPGLRQPNGSASSRSSRGRVSSGRSDRSGLSSARSDLSGPRSERSGLGSARSDRSGLGSARSDRSGVGSARSGLSSARSDRSGLMGPAMRLTNGSASSRSGQSRQSSARSNRSQNSQIPVSAPTLPGIAVVEVEDEDLVSVTSLD</sequence>
<dbReference type="EMBL" id="NEDP02005553">
    <property type="protein sequence ID" value="OWF38858.1"/>
    <property type="molecule type" value="Genomic_DNA"/>
</dbReference>
<evidence type="ECO:0000256" key="19">
    <source>
        <dbReference type="SAM" id="Phobius"/>
    </source>
</evidence>
<evidence type="ECO:0000256" key="7">
    <source>
        <dbReference type="ARBA" id="ARBA00022729"/>
    </source>
</evidence>
<dbReference type="Proteomes" id="UP000242188">
    <property type="component" value="Unassembled WGS sequence"/>
</dbReference>
<keyword evidence="12" id="KW-0675">Receptor</keyword>
<feature type="region of interest" description="Disordered" evidence="18">
    <location>
        <begin position="625"/>
        <end position="709"/>
    </location>
</feature>
<feature type="chain" id="PRO_5012826498" description="Protein smoothened" evidence="20">
    <location>
        <begin position="31"/>
        <end position="994"/>
    </location>
</feature>
<feature type="region of interest" description="Disordered" evidence="18">
    <location>
        <begin position="808"/>
        <end position="977"/>
    </location>
</feature>
<reference evidence="23 24" key="1">
    <citation type="journal article" date="2017" name="Nat. Ecol. Evol.">
        <title>Scallop genome provides insights into evolution of bilaterian karyotype and development.</title>
        <authorList>
            <person name="Wang S."/>
            <person name="Zhang J."/>
            <person name="Jiao W."/>
            <person name="Li J."/>
            <person name="Xun X."/>
            <person name="Sun Y."/>
            <person name="Guo X."/>
            <person name="Huan P."/>
            <person name="Dong B."/>
            <person name="Zhang L."/>
            <person name="Hu X."/>
            <person name="Sun X."/>
            <person name="Wang J."/>
            <person name="Zhao C."/>
            <person name="Wang Y."/>
            <person name="Wang D."/>
            <person name="Huang X."/>
            <person name="Wang R."/>
            <person name="Lv J."/>
            <person name="Li Y."/>
            <person name="Zhang Z."/>
            <person name="Liu B."/>
            <person name="Lu W."/>
            <person name="Hui Y."/>
            <person name="Liang J."/>
            <person name="Zhou Z."/>
            <person name="Hou R."/>
            <person name="Li X."/>
            <person name="Liu Y."/>
            <person name="Li H."/>
            <person name="Ning X."/>
            <person name="Lin Y."/>
            <person name="Zhao L."/>
            <person name="Xing Q."/>
            <person name="Dou J."/>
            <person name="Li Y."/>
            <person name="Mao J."/>
            <person name="Guo H."/>
            <person name="Dou H."/>
            <person name="Li T."/>
            <person name="Mu C."/>
            <person name="Jiang W."/>
            <person name="Fu Q."/>
            <person name="Fu X."/>
            <person name="Miao Y."/>
            <person name="Liu J."/>
            <person name="Yu Q."/>
            <person name="Li R."/>
            <person name="Liao H."/>
            <person name="Li X."/>
            <person name="Kong Y."/>
            <person name="Jiang Z."/>
            <person name="Chourrout D."/>
            <person name="Li R."/>
            <person name="Bao Z."/>
        </authorList>
    </citation>
    <scope>NUCLEOTIDE SEQUENCE [LARGE SCALE GENOMIC DNA]</scope>
    <source>
        <strain evidence="23 24">PY_sf001</strain>
    </source>
</reference>
<evidence type="ECO:0000256" key="8">
    <source>
        <dbReference type="ARBA" id="ARBA00022989"/>
    </source>
</evidence>
<proteinExistence type="inferred from homology"/>
<keyword evidence="24" id="KW-1185">Reference proteome</keyword>
<dbReference type="GO" id="GO:0005113">
    <property type="term" value="F:patched binding"/>
    <property type="evidence" value="ECO:0007669"/>
    <property type="project" value="TreeGrafter"/>
</dbReference>
<feature type="compositionally biased region" description="Basic residues" evidence="18">
    <location>
        <begin position="659"/>
        <end position="676"/>
    </location>
</feature>
<dbReference type="PROSITE" id="PS50261">
    <property type="entry name" value="G_PROTEIN_RECEP_F2_4"/>
    <property type="match status" value="1"/>
</dbReference>
<dbReference type="OrthoDB" id="10064659at2759"/>
<organism evidence="23 24">
    <name type="scientific">Mizuhopecten yessoensis</name>
    <name type="common">Japanese scallop</name>
    <name type="synonym">Patinopecten yessoensis</name>
    <dbReference type="NCBI Taxonomy" id="6573"/>
    <lineage>
        <taxon>Eukaryota</taxon>
        <taxon>Metazoa</taxon>
        <taxon>Spiralia</taxon>
        <taxon>Lophotrochozoa</taxon>
        <taxon>Mollusca</taxon>
        <taxon>Bivalvia</taxon>
        <taxon>Autobranchia</taxon>
        <taxon>Pteriomorphia</taxon>
        <taxon>Pectinida</taxon>
        <taxon>Pectinoidea</taxon>
        <taxon>Pectinidae</taxon>
        <taxon>Mizuhopecten</taxon>
    </lineage>
</organism>
<dbReference type="InterPro" id="IPR035683">
    <property type="entry name" value="SMO_7TM"/>
</dbReference>
<evidence type="ECO:0000256" key="14">
    <source>
        <dbReference type="ARBA" id="ARBA00023224"/>
    </source>
</evidence>
<comment type="subcellular location">
    <subcellularLocation>
        <location evidence="2">Cell membrane</location>
        <topology evidence="2">Multi-pass membrane protein</topology>
    </subcellularLocation>
    <subcellularLocation>
        <location evidence="1">Cell projection</location>
        <location evidence="1">Cilium</location>
    </subcellularLocation>
</comment>
<accession>A0A210PQV2</accession>
<dbReference type="SMART" id="SM00063">
    <property type="entry name" value="FRI"/>
    <property type="match status" value="1"/>
</dbReference>
<evidence type="ECO:0000256" key="17">
    <source>
        <dbReference type="PROSITE-ProRule" id="PRU00090"/>
    </source>
</evidence>
<comment type="caution">
    <text evidence="17">Lacks conserved residue(s) required for the propagation of feature annotation.</text>
</comment>
<dbReference type="InterPro" id="IPR015526">
    <property type="entry name" value="Frizzled/SFRP"/>
</dbReference>
<feature type="transmembrane region" description="Helical" evidence="19">
    <location>
        <begin position="207"/>
        <end position="228"/>
    </location>
</feature>
<feature type="compositionally biased region" description="Polar residues" evidence="18">
    <location>
        <begin position="632"/>
        <end position="650"/>
    </location>
</feature>
<dbReference type="PRINTS" id="PR00489">
    <property type="entry name" value="FRIZZLED"/>
</dbReference>
<evidence type="ECO:0000256" key="10">
    <source>
        <dbReference type="ARBA" id="ARBA00023136"/>
    </source>
</evidence>
<dbReference type="GO" id="GO:0071679">
    <property type="term" value="P:commissural neuron axon guidance"/>
    <property type="evidence" value="ECO:0007669"/>
    <property type="project" value="TreeGrafter"/>
</dbReference>
<comment type="caution">
    <text evidence="23">The sequence shown here is derived from an EMBL/GenBank/DDBJ whole genome shotgun (WGS) entry which is preliminary data.</text>
</comment>
<dbReference type="GO" id="GO:0007224">
    <property type="term" value="P:smoothened signaling pathway"/>
    <property type="evidence" value="ECO:0007669"/>
    <property type="project" value="TreeGrafter"/>
</dbReference>
<feature type="domain" description="G-protein coupled receptors family 2 profile 2" evidence="22">
    <location>
        <begin position="205"/>
        <end position="470"/>
    </location>
</feature>
<dbReference type="InterPro" id="IPR036790">
    <property type="entry name" value="Frizzled_dom_sf"/>
</dbReference>
<feature type="region of interest" description="Disordered" evidence="18">
    <location>
        <begin position="770"/>
        <end position="792"/>
    </location>
</feature>
<feature type="compositionally biased region" description="Polar residues" evidence="18">
    <location>
        <begin position="808"/>
        <end position="844"/>
    </location>
</feature>
<keyword evidence="5" id="KW-1003">Cell membrane</keyword>
<feature type="compositionally biased region" description="Low complexity" evidence="18">
    <location>
        <begin position="858"/>
        <end position="888"/>
    </location>
</feature>
<dbReference type="InterPro" id="IPR000539">
    <property type="entry name" value="Frizzled/Smoothened_7TM"/>
</dbReference>
<feature type="transmembrane region" description="Helical" evidence="19">
    <location>
        <begin position="335"/>
        <end position="356"/>
    </location>
</feature>
<dbReference type="PANTHER" id="PTHR11309:SF35">
    <property type="entry name" value="PROTEIN SMOOTHENED"/>
    <property type="match status" value="1"/>
</dbReference>
<evidence type="ECO:0000313" key="24">
    <source>
        <dbReference type="Proteomes" id="UP000242188"/>
    </source>
</evidence>
<dbReference type="GO" id="GO:0005929">
    <property type="term" value="C:cilium"/>
    <property type="evidence" value="ECO:0007669"/>
    <property type="project" value="UniProtKB-SubCell"/>
</dbReference>
<evidence type="ECO:0000256" key="4">
    <source>
        <dbReference type="ARBA" id="ARBA00022473"/>
    </source>
</evidence>
<dbReference type="GO" id="GO:0030425">
    <property type="term" value="C:dendrite"/>
    <property type="evidence" value="ECO:0007669"/>
    <property type="project" value="TreeGrafter"/>
</dbReference>
<dbReference type="Gene3D" id="1.20.1070.10">
    <property type="entry name" value="Rhodopsin 7-helix transmembrane proteins"/>
    <property type="match status" value="1"/>
</dbReference>
<evidence type="ECO:0000256" key="6">
    <source>
        <dbReference type="ARBA" id="ARBA00022692"/>
    </source>
</evidence>
<evidence type="ECO:0000256" key="18">
    <source>
        <dbReference type="SAM" id="MobiDB-lite"/>
    </source>
</evidence>
<dbReference type="PROSITE" id="PS50038">
    <property type="entry name" value="FZ"/>
    <property type="match status" value="1"/>
</dbReference>
<feature type="transmembrane region" description="Helical" evidence="19">
    <location>
        <begin position="240"/>
        <end position="258"/>
    </location>
</feature>
<evidence type="ECO:0000259" key="21">
    <source>
        <dbReference type="PROSITE" id="PS50038"/>
    </source>
</evidence>
<evidence type="ECO:0000256" key="9">
    <source>
        <dbReference type="ARBA" id="ARBA00023040"/>
    </source>
</evidence>
<keyword evidence="6 19" id="KW-0812">Transmembrane</keyword>
<dbReference type="InterPro" id="IPR020067">
    <property type="entry name" value="Frizzled_dom"/>
</dbReference>
<evidence type="ECO:0000256" key="12">
    <source>
        <dbReference type="ARBA" id="ARBA00023170"/>
    </source>
</evidence>
<dbReference type="GO" id="GO:0005886">
    <property type="term" value="C:plasma membrane"/>
    <property type="evidence" value="ECO:0007669"/>
    <property type="project" value="UniProtKB-SubCell"/>
</dbReference>
<dbReference type="Pfam" id="PF01392">
    <property type="entry name" value="Fz"/>
    <property type="match status" value="1"/>
</dbReference>
<dbReference type="Pfam" id="PF01534">
    <property type="entry name" value="Frizzled"/>
    <property type="match status" value="1"/>
</dbReference>
<evidence type="ECO:0000256" key="5">
    <source>
        <dbReference type="ARBA" id="ARBA00022475"/>
    </source>
</evidence>
<keyword evidence="7 20" id="KW-0732">Signal</keyword>
<evidence type="ECO:0000256" key="20">
    <source>
        <dbReference type="SAM" id="SignalP"/>
    </source>
</evidence>
<evidence type="ECO:0000256" key="3">
    <source>
        <dbReference type="ARBA" id="ARBA00008077"/>
    </source>
</evidence>
<dbReference type="AlphaFoldDB" id="A0A210PQV2"/>
<evidence type="ECO:0000256" key="2">
    <source>
        <dbReference type="ARBA" id="ARBA00004651"/>
    </source>
</evidence>
<dbReference type="GO" id="GO:0007417">
    <property type="term" value="P:central nervous system development"/>
    <property type="evidence" value="ECO:0007669"/>
    <property type="project" value="TreeGrafter"/>
</dbReference>
<comment type="similarity">
    <text evidence="3">Belongs to the G-protein coupled receptor Fz/Smo family.</text>
</comment>
<dbReference type="GO" id="GO:0009888">
    <property type="term" value="P:tissue development"/>
    <property type="evidence" value="ECO:0007669"/>
    <property type="project" value="UniProtKB-ARBA"/>
</dbReference>
<name>A0A210PQV2_MIZYE</name>
<evidence type="ECO:0000256" key="16">
    <source>
        <dbReference type="ARBA" id="ARBA00035037"/>
    </source>
</evidence>
<keyword evidence="9" id="KW-0297">G-protein coupled receptor</keyword>
<feature type="transmembrane region" description="Helical" evidence="19">
    <location>
        <begin position="293"/>
        <end position="314"/>
    </location>
</feature>
<keyword evidence="11 17" id="KW-1015">Disulfide bond</keyword>
<gene>
    <name evidence="23" type="ORF">KP79_PYT23674</name>
</gene>
<evidence type="ECO:0000256" key="15">
    <source>
        <dbReference type="ARBA" id="ARBA00023273"/>
    </source>
</evidence>
<dbReference type="InterPro" id="IPR017981">
    <property type="entry name" value="GPCR_2-like_7TM"/>
</dbReference>
<feature type="transmembrane region" description="Helical" evidence="19">
    <location>
        <begin position="376"/>
        <end position="397"/>
    </location>
</feature>
<dbReference type="SMART" id="SM01330">
    <property type="entry name" value="Frizzled"/>
    <property type="match status" value="1"/>
</dbReference>
<dbReference type="CDD" id="cd15030">
    <property type="entry name" value="7tmF_SMO_homolog"/>
    <property type="match status" value="1"/>
</dbReference>
<dbReference type="GO" id="GO:0004930">
    <property type="term" value="F:G protein-coupled receptor activity"/>
    <property type="evidence" value="ECO:0007669"/>
    <property type="project" value="UniProtKB-KW"/>
</dbReference>
<feature type="disulfide bond" evidence="17">
    <location>
        <begin position="90"/>
        <end position="128"/>
    </location>
</feature>
<dbReference type="Gene3D" id="1.10.2000.10">
    <property type="entry name" value="Frizzled cysteine-rich domain"/>
    <property type="match status" value="1"/>
</dbReference>
<feature type="compositionally biased region" description="Low complexity" evidence="18">
    <location>
        <begin position="943"/>
        <end position="966"/>
    </location>
</feature>
<keyword evidence="14" id="KW-0807">Transducer</keyword>
<keyword evidence="15" id="KW-0966">Cell projection</keyword>
<dbReference type="SUPFAM" id="SSF63501">
    <property type="entry name" value="Frizzled cysteine-rich domain"/>
    <property type="match status" value="1"/>
</dbReference>
<dbReference type="GO" id="GO:0007389">
    <property type="term" value="P:pattern specification process"/>
    <property type="evidence" value="ECO:0007669"/>
    <property type="project" value="TreeGrafter"/>
</dbReference>
<feature type="signal peptide" evidence="20">
    <location>
        <begin position="1"/>
        <end position="30"/>
    </location>
</feature>
<evidence type="ECO:0000256" key="13">
    <source>
        <dbReference type="ARBA" id="ARBA00023180"/>
    </source>
</evidence>
<evidence type="ECO:0000256" key="11">
    <source>
        <dbReference type="ARBA" id="ARBA00023157"/>
    </source>
</evidence>
<protein>
    <recommendedName>
        <fullName evidence="16">Protein smoothened</fullName>
    </recommendedName>
</protein>
<dbReference type="PANTHER" id="PTHR11309">
    <property type="entry name" value="FRIZZLED"/>
    <property type="match status" value="1"/>
</dbReference>
<evidence type="ECO:0000256" key="1">
    <source>
        <dbReference type="ARBA" id="ARBA00004138"/>
    </source>
</evidence>
<feature type="compositionally biased region" description="Low complexity" evidence="18">
    <location>
        <begin position="914"/>
        <end position="926"/>
    </location>
</feature>
<dbReference type="FunFam" id="1.20.1070.10:FF:000068">
    <property type="entry name" value="Smoothened, frizzled class receptor"/>
    <property type="match status" value="1"/>
</dbReference>
<evidence type="ECO:0000313" key="23">
    <source>
        <dbReference type="EMBL" id="OWF38858.1"/>
    </source>
</evidence>
<dbReference type="STRING" id="6573.A0A210PQV2"/>
<keyword evidence="13" id="KW-0325">Glycoprotein</keyword>
<feature type="compositionally biased region" description="Polar residues" evidence="18">
    <location>
        <begin position="779"/>
        <end position="788"/>
    </location>
</feature>
<keyword evidence="4" id="KW-0217">Developmental protein</keyword>
<feature type="domain" description="FZ" evidence="21">
    <location>
        <begin position="37"/>
        <end position="154"/>
    </location>
</feature>